<dbReference type="PANTHER" id="PTHR45835:SF103">
    <property type="entry name" value="RNA-DIRECTED DNA POLYMERASE"/>
    <property type="match status" value="1"/>
</dbReference>
<dbReference type="EMBL" id="BQNB010018868">
    <property type="protein sequence ID" value="GJT79108.1"/>
    <property type="molecule type" value="Genomic_DNA"/>
</dbReference>
<reference evidence="2" key="2">
    <citation type="submission" date="2022-01" db="EMBL/GenBank/DDBJ databases">
        <authorList>
            <person name="Yamashiro T."/>
            <person name="Shiraishi A."/>
            <person name="Satake H."/>
            <person name="Nakayama K."/>
        </authorList>
    </citation>
    <scope>NUCLEOTIDE SEQUENCE</scope>
</reference>
<protein>
    <submittedName>
        <fullName evidence="2">Reverse transcriptase domain-containing protein</fullName>
    </submittedName>
</protein>
<reference evidence="2" key="1">
    <citation type="journal article" date="2022" name="Int. J. Mol. Sci.">
        <title>Draft Genome of Tanacetum Coccineum: Genomic Comparison of Closely Related Tanacetum-Family Plants.</title>
        <authorList>
            <person name="Yamashiro T."/>
            <person name="Shiraishi A."/>
            <person name="Nakayama K."/>
            <person name="Satake H."/>
        </authorList>
    </citation>
    <scope>NUCLEOTIDE SEQUENCE</scope>
</reference>
<keyword evidence="2" id="KW-0695">RNA-directed DNA polymerase</keyword>
<dbReference type="Gene3D" id="3.30.420.10">
    <property type="entry name" value="Ribonuclease H-like superfamily/Ribonuclease H"/>
    <property type="match status" value="1"/>
</dbReference>
<proteinExistence type="predicted"/>
<evidence type="ECO:0000313" key="2">
    <source>
        <dbReference type="EMBL" id="GJT79108.1"/>
    </source>
</evidence>
<comment type="caution">
    <text evidence="2">The sequence shown here is derived from an EMBL/GenBank/DDBJ whole genome shotgun (WGS) entry which is preliminary data.</text>
</comment>
<gene>
    <name evidence="2" type="ORF">Tco_1045833</name>
</gene>
<dbReference type="SUPFAM" id="SSF53098">
    <property type="entry name" value="Ribonuclease H-like"/>
    <property type="match status" value="1"/>
</dbReference>
<organism evidence="2 3">
    <name type="scientific">Tanacetum coccineum</name>
    <dbReference type="NCBI Taxonomy" id="301880"/>
    <lineage>
        <taxon>Eukaryota</taxon>
        <taxon>Viridiplantae</taxon>
        <taxon>Streptophyta</taxon>
        <taxon>Embryophyta</taxon>
        <taxon>Tracheophyta</taxon>
        <taxon>Spermatophyta</taxon>
        <taxon>Magnoliopsida</taxon>
        <taxon>eudicotyledons</taxon>
        <taxon>Gunneridae</taxon>
        <taxon>Pentapetalae</taxon>
        <taxon>asterids</taxon>
        <taxon>campanulids</taxon>
        <taxon>Asterales</taxon>
        <taxon>Asteraceae</taxon>
        <taxon>Asteroideae</taxon>
        <taxon>Anthemideae</taxon>
        <taxon>Anthemidinae</taxon>
        <taxon>Tanacetum</taxon>
    </lineage>
</organism>
<dbReference type="PANTHER" id="PTHR45835">
    <property type="entry name" value="YALI0A06105P"/>
    <property type="match status" value="1"/>
</dbReference>
<name>A0ABQ5GTX5_9ASTR</name>
<keyword evidence="2" id="KW-0548">Nucleotidyltransferase</keyword>
<evidence type="ECO:0000259" key="1">
    <source>
        <dbReference type="PROSITE" id="PS50994"/>
    </source>
</evidence>
<dbReference type="InterPro" id="IPR036397">
    <property type="entry name" value="RNaseH_sf"/>
</dbReference>
<keyword evidence="3" id="KW-1185">Reference proteome</keyword>
<dbReference type="PROSITE" id="PS50994">
    <property type="entry name" value="INTEGRASE"/>
    <property type="match status" value="1"/>
</dbReference>
<dbReference type="Proteomes" id="UP001151760">
    <property type="component" value="Unassembled WGS sequence"/>
</dbReference>
<dbReference type="GO" id="GO:0003964">
    <property type="term" value="F:RNA-directed DNA polymerase activity"/>
    <property type="evidence" value="ECO:0007669"/>
    <property type="project" value="UniProtKB-KW"/>
</dbReference>
<evidence type="ECO:0000313" key="3">
    <source>
        <dbReference type="Proteomes" id="UP001151760"/>
    </source>
</evidence>
<keyword evidence="2" id="KW-0808">Transferase</keyword>
<sequence>MGLVTMGKEIRSTFPSANKCNVHHVGPLQRARLFEDATGWNIWPEIAGLQPHYPPTQRGQIVHQRCALFDVEHRHIPEVNGPKIQPKPGNKARIPDQREQSICNLLREVTQTRCQHCHVQKYMEKGCQLFLAQITVKEDKDKSKEKQLEELPDCRDFPKLSKEDFLTKPPTRQVEFQIDLVPKELHPGARAPIGAVLMQKEKVIAYCSPAQLKNHENALHTHIFWKEKKKLGACVSPPHDVETLPLRHELLTHPREKANVVADAFSRKCRPKPLRVRALVMTIGLNLPTRILNAQVEARKEENYGTEDLRGMIKKLEPRADGTMCLKNRSWIPCFDHGVPVSIISDRDGRFVSQFWQSLQEAFGTQLDMSTAYHPETDGQSERTIQTLEDMLRACVMDFGKGWDRHLPLIEFSYNNSYHTSIKAAPFEALYGRKCRSPVCWAEVGDAQLTGPEIVRETTEKIIQIKHRLQASRDRQKCYADKRRKPLEFQVGDRVM</sequence>
<feature type="domain" description="Integrase catalytic" evidence="1">
    <location>
        <begin position="250"/>
        <end position="434"/>
    </location>
</feature>
<dbReference type="InterPro" id="IPR012337">
    <property type="entry name" value="RNaseH-like_sf"/>
</dbReference>
<accession>A0ABQ5GTX5</accession>
<dbReference type="InterPro" id="IPR001584">
    <property type="entry name" value="Integrase_cat-core"/>
</dbReference>